<feature type="compositionally biased region" description="Basic and acidic residues" evidence="1">
    <location>
        <begin position="109"/>
        <end position="118"/>
    </location>
</feature>
<feature type="compositionally biased region" description="Basic and acidic residues" evidence="1">
    <location>
        <begin position="92"/>
        <end position="101"/>
    </location>
</feature>
<feature type="compositionally biased region" description="Basic and acidic residues" evidence="1">
    <location>
        <begin position="67"/>
        <end position="80"/>
    </location>
</feature>
<protein>
    <submittedName>
        <fullName evidence="2">Uncharacterized protein</fullName>
    </submittedName>
</protein>
<dbReference type="EMBL" id="AVOT02019930">
    <property type="protein sequence ID" value="MBW0507820.1"/>
    <property type="molecule type" value="Genomic_DNA"/>
</dbReference>
<accession>A0A9Q3HN97</accession>
<gene>
    <name evidence="2" type="ORF">O181_047535</name>
</gene>
<dbReference type="AlphaFoldDB" id="A0A9Q3HN97"/>
<sequence length="118" mass="13217">MGPEKTEDLLKGQTPMSCKVQIQQIKAWLKNKRMLSEDQKKKLSQGKENSPVEAPQASTSAKKGKANPKEKLEGQEKGKAQVEQALPTELQKSQEREDRHAQCVQYGKSSDRIKRQGG</sequence>
<reference evidence="2" key="1">
    <citation type="submission" date="2021-03" db="EMBL/GenBank/DDBJ databases">
        <title>Draft genome sequence of rust myrtle Austropuccinia psidii MF-1, a brazilian biotype.</title>
        <authorList>
            <person name="Quecine M.C."/>
            <person name="Pachon D.M.R."/>
            <person name="Bonatelli M.L."/>
            <person name="Correr F.H."/>
            <person name="Franceschini L.M."/>
            <person name="Leite T.F."/>
            <person name="Margarido G.R.A."/>
            <person name="Almeida C.A."/>
            <person name="Ferrarezi J.A."/>
            <person name="Labate C.A."/>
        </authorList>
    </citation>
    <scope>NUCLEOTIDE SEQUENCE</scope>
    <source>
        <strain evidence="2">MF-1</strain>
    </source>
</reference>
<name>A0A9Q3HN97_9BASI</name>
<comment type="caution">
    <text evidence="2">The sequence shown here is derived from an EMBL/GenBank/DDBJ whole genome shotgun (WGS) entry which is preliminary data.</text>
</comment>
<proteinExistence type="predicted"/>
<dbReference type="Proteomes" id="UP000765509">
    <property type="component" value="Unassembled WGS sequence"/>
</dbReference>
<organism evidence="2 3">
    <name type="scientific">Austropuccinia psidii MF-1</name>
    <dbReference type="NCBI Taxonomy" id="1389203"/>
    <lineage>
        <taxon>Eukaryota</taxon>
        <taxon>Fungi</taxon>
        <taxon>Dikarya</taxon>
        <taxon>Basidiomycota</taxon>
        <taxon>Pucciniomycotina</taxon>
        <taxon>Pucciniomycetes</taxon>
        <taxon>Pucciniales</taxon>
        <taxon>Sphaerophragmiaceae</taxon>
        <taxon>Austropuccinia</taxon>
    </lineage>
</organism>
<keyword evidence="3" id="KW-1185">Reference proteome</keyword>
<evidence type="ECO:0000256" key="1">
    <source>
        <dbReference type="SAM" id="MobiDB-lite"/>
    </source>
</evidence>
<evidence type="ECO:0000313" key="2">
    <source>
        <dbReference type="EMBL" id="MBW0507820.1"/>
    </source>
</evidence>
<feature type="region of interest" description="Disordered" evidence="1">
    <location>
        <begin position="36"/>
        <end position="118"/>
    </location>
</feature>
<evidence type="ECO:0000313" key="3">
    <source>
        <dbReference type="Proteomes" id="UP000765509"/>
    </source>
</evidence>